<evidence type="ECO:0000256" key="2">
    <source>
        <dbReference type="ARBA" id="ARBA00005417"/>
    </source>
</evidence>
<evidence type="ECO:0000256" key="8">
    <source>
        <dbReference type="SAM" id="MobiDB-lite"/>
    </source>
</evidence>
<evidence type="ECO:0000256" key="3">
    <source>
        <dbReference type="ARBA" id="ARBA00022448"/>
    </source>
</evidence>
<accession>A0AAN1X9E6</accession>
<evidence type="ECO:0000256" key="1">
    <source>
        <dbReference type="ARBA" id="ARBA00004417"/>
    </source>
</evidence>
<evidence type="ECO:0000259" key="9">
    <source>
        <dbReference type="PROSITE" id="PS50893"/>
    </source>
</evidence>
<dbReference type="CDD" id="cd03257">
    <property type="entry name" value="ABC_NikE_OppD_transporters"/>
    <property type="match status" value="2"/>
</dbReference>
<dbReference type="NCBIfam" id="NF008453">
    <property type="entry name" value="PRK11308.1"/>
    <property type="match status" value="2"/>
</dbReference>
<keyword evidence="3" id="KW-0813">Transport</keyword>
<proteinExistence type="inferred from homology"/>
<dbReference type="Pfam" id="PF08352">
    <property type="entry name" value="oligo_HPY"/>
    <property type="match status" value="2"/>
</dbReference>
<dbReference type="InterPro" id="IPR013563">
    <property type="entry name" value="Oligopep_ABC_C"/>
</dbReference>
<keyword evidence="4" id="KW-1003">Cell membrane</keyword>
<name>A0AAN1X9E6_9PROT</name>
<dbReference type="InterPro" id="IPR017871">
    <property type="entry name" value="ABC_transporter-like_CS"/>
</dbReference>
<protein>
    <submittedName>
        <fullName evidence="10">Glutathione import ATP-binding protein GsiA</fullName>
    </submittedName>
</protein>
<dbReference type="AlphaFoldDB" id="A0AAN1X9E6"/>
<dbReference type="NCBIfam" id="NF007739">
    <property type="entry name" value="PRK10419.1"/>
    <property type="match status" value="2"/>
</dbReference>
<reference evidence="10 11" key="1">
    <citation type="journal article" date="2022" name="Int. J. Syst. Evol. Microbiol.">
        <title>&lt;i&gt;Sideroxyarcus emersonii&lt;/i&gt; gen. nov. sp. nov., a neutrophilic, microaerobic iron- and thiosulfate-oxidizing bacterium isolated from iron-rich wetland sediment.</title>
        <authorList>
            <person name="Kato S."/>
            <person name="Itoh T."/>
            <person name="Iino T."/>
            <person name="Ohkuma M."/>
        </authorList>
    </citation>
    <scope>NUCLEOTIDE SEQUENCE [LARGE SCALE GENOMIC DNA]</scope>
    <source>
        <strain evidence="10 11">MIZ01</strain>
    </source>
</reference>
<evidence type="ECO:0000313" key="11">
    <source>
        <dbReference type="Proteomes" id="UP001320326"/>
    </source>
</evidence>
<evidence type="ECO:0000256" key="4">
    <source>
        <dbReference type="ARBA" id="ARBA00022475"/>
    </source>
</evidence>
<dbReference type="GO" id="GO:0005886">
    <property type="term" value="C:plasma membrane"/>
    <property type="evidence" value="ECO:0007669"/>
    <property type="project" value="UniProtKB-SubCell"/>
</dbReference>
<dbReference type="PANTHER" id="PTHR43297:SF2">
    <property type="entry name" value="DIPEPTIDE TRANSPORT ATP-BINDING PROTEIN DPPD"/>
    <property type="match status" value="1"/>
</dbReference>
<dbReference type="GO" id="GO:0055085">
    <property type="term" value="P:transmembrane transport"/>
    <property type="evidence" value="ECO:0007669"/>
    <property type="project" value="UniProtKB-ARBA"/>
</dbReference>
<dbReference type="PANTHER" id="PTHR43297">
    <property type="entry name" value="OLIGOPEPTIDE TRANSPORT ATP-BINDING PROTEIN APPD"/>
    <property type="match status" value="1"/>
</dbReference>
<keyword evidence="6 10" id="KW-0067">ATP-binding</keyword>
<keyword evidence="11" id="KW-1185">Reference proteome</keyword>
<gene>
    <name evidence="10" type="ORF">MIZ01_1098</name>
</gene>
<dbReference type="Gene3D" id="3.40.50.300">
    <property type="entry name" value="P-loop containing nucleotide triphosphate hydrolases"/>
    <property type="match status" value="2"/>
</dbReference>
<dbReference type="PROSITE" id="PS50893">
    <property type="entry name" value="ABC_TRANSPORTER_2"/>
    <property type="match status" value="2"/>
</dbReference>
<keyword evidence="7" id="KW-0472">Membrane</keyword>
<dbReference type="NCBIfam" id="TIGR01727">
    <property type="entry name" value="oligo_HPY"/>
    <property type="match status" value="2"/>
</dbReference>
<dbReference type="EMBL" id="AP023423">
    <property type="protein sequence ID" value="BCK87326.1"/>
    <property type="molecule type" value="Genomic_DNA"/>
</dbReference>
<dbReference type="SUPFAM" id="SSF52540">
    <property type="entry name" value="P-loop containing nucleoside triphosphate hydrolases"/>
    <property type="match status" value="2"/>
</dbReference>
<dbReference type="InterPro" id="IPR003593">
    <property type="entry name" value="AAA+_ATPase"/>
</dbReference>
<organism evidence="10 11">
    <name type="scientific">Sideroxyarcus emersonii</name>
    <dbReference type="NCBI Taxonomy" id="2764705"/>
    <lineage>
        <taxon>Bacteria</taxon>
        <taxon>Pseudomonadati</taxon>
        <taxon>Pseudomonadota</taxon>
        <taxon>Betaproteobacteria</taxon>
        <taxon>Nitrosomonadales</taxon>
        <taxon>Gallionellaceae</taxon>
        <taxon>Sideroxyarcus</taxon>
    </lineage>
</organism>
<dbReference type="InterPro" id="IPR027417">
    <property type="entry name" value="P-loop_NTPase"/>
</dbReference>
<dbReference type="InterPro" id="IPR003439">
    <property type="entry name" value="ABC_transporter-like_ATP-bd"/>
</dbReference>
<comment type="subcellular location">
    <subcellularLocation>
        <location evidence="1">Cell inner membrane</location>
        <topology evidence="1">Peripheral membrane protein</topology>
    </subcellularLocation>
</comment>
<dbReference type="KEGG" id="seme:MIZ01_1098"/>
<dbReference type="PROSITE" id="PS00211">
    <property type="entry name" value="ABC_TRANSPORTER_1"/>
    <property type="match status" value="2"/>
</dbReference>
<dbReference type="GO" id="GO:0005524">
    <property type="term" value="F:ATP binding"/>
    <property type="evidence" value="ECO:0007669"/>
    <property type="project" value="UniProtKB-KW"/>
</dbReference>
<evidence type="ECO:0000256" key="5">
    <source>
        <dbReference type="ARBA" id="ARBA00022741"/>
    </source>
</evidence>
<feature type="region of interest" description="Disordered" evidence="8">
    <location>
        <begin position="327"/>
        <end position="347"/>
    </location>
</feature>
<dbReference type="SMART" id="SM00382">
    <property type="entry name" value="AAA"/>
    <property type="match status" value="2"/>
</dbReference>
<feature type="domain" description="ABC transporter" evidence="9">
    <location>
        <begin position="11"/>
        <end position="258"/>
    </location>
</feature>
<dbReference type="Proteomes" id="UP001320326">
    <property type="component" value="Chromosome"/>
</dbReference>
<dbReference type="InterPro" id="IPR050388">
    <property type="entry name" value="ABC_Ni/Peptide_Import"/>
</dbReference>
<dbReference type="Pfam" id="PF00005">
    <property type="entry name" value="ABC_tran"/>
    <property type="match status" value="2"/>
</dbReference>
<dbReference type="FunFam" id="3.40.50.300:FF:000016">
    <property type="entry name" value="Oligopeptide ABC transporter ATP-binding component"/>
    <property type="match status" value="2"/>
</dbReference>
<evidence type="ECO:0000256" key="6">
    <source>
        <dbReference type="ARBA" id="ARBA00022840"/>
    </source>
</evidence>
<dbReference type="GO" id="GO:0015833">
    <property type="term" value="P:peptide transport"/>
    <property type="evidence" value="ECO:0007669"/>
    <property type="project" value="InterPro"/>
</dbReference>
<feature type="domain" description="ABC transporter" evidence="9">
    <location>
        <begin position="358"/>
        <end position="604"/>
    </location>
</feature>
<evidence type="ECO:0000256" key="7">
    <source>
        <dbReference type="ARBA" id="ARBA00023136"/>
    </source>
</evidence>
<dbReference type="GO" id="GO:0016887">
    <property type="term" value="F:ATP hydrolysis activity"/>
    <property type="evidence" value="ECO:0007669"/>
    <property type="project" value="InterPro"/>
</dbReference>
<keyword evidence="5" id="KW-0547">Nucleotide-binding</keyword>
<dbReference type="RefSeq" id="WP_269807831.1">
    <property type="nucleotide sequence ID" value="NZ_AP023423.1"/>
</dbReference>
<sequence>MTQRAHDDALLAVADLSTRLRGGAHIVDGVSFEIAAGETFALLGESGCGKSMTALTLMRLLPDGVVNAGGVARMGGMELFGLHEREMREVRGGRMAMIFQEPGLSLNPVMTVGGQIAEVLALHQGMHGAEAAGRCIELLDQVGIPDAGRRLHEYPFQLSGGMKQRVMIAMALAGGPKLLIADEPTTALDVTIQAQVLQLLRDTQDRTGMAMLLITHDLGVVAETAHRVGVMYAGQIVEQASREQLFAAPLHPYTQKLFAALPSAGRVGQPLSAISGSVPPLGSITQGCRFAPRCDQAWALCREQAPGWTMDDGRGVRCHLYSKVEDRGPRTGFPAPPTSSPLAGEGGSVLGPRPSALLQVENLQVHFPIRKGLLQQVAGQVRAVDGVSLSIPQGRTLALVGESGCGKTTLGKALLQLIPSTAGSIQFGGQTLGGARTARAAMQMVFQDPYASLNPKMRVAEILEEGMSALKIGGDSAARQRHIDGLLDRCGLARDAKWRYPHEFSGGQRQRIAIARALAVSPQLLICDEPTSALDVSVQAQILNLLESLQQELGLSYLFITHNLAVVEYLAHEVCVMYLGRIVERGMTTEVMHAPRHPYTQALLAAMPRIDGRDRAVVKLEGDLPSPANPPSGCHFAPRCRHAMPVCARYPDVTRVSATHDVRCHLYG</sequence>
<comment type="similarity">
    <text evidence="2">Belongs to the ABC transporter superfamily.</text>
</comment>
<evidence type="ECO:0000313" key="10">
    <source>
        <dbReference type="EMBL" id="BCK87326.1"/>
    </source>
</evidence>